<sequence>KKAIASKRAELGIVYGRRRIGKSSLLLKGISRKSDLYFEALQNVSNKKQINHFYIKFRFRQKPQKPLLITGMKPLIY</sequence>
<dbReference type="EMBL" id="ATBP01001806">
    <property type="protein sequence ID" value="ETR66703.1"/>
    <property type="molecule type" value="Genomic_DNA"/>
</dbReference>
<evidence type="ECO:0000313" key="1">
    <source>
        <dbReference type="EMBL" id="ETR66703.1"/>
    </source>
</evidence>
<organism evidence="1 2">
    <name type="scientific">Candidatus Magnetoglobus multicellularis str. Araruama</name>
    <dbReference type="NCBI Taxonomy" id="890399"/>
    <lineage>
        <taxon>Bacteria</taxon>
        <taxon>Pseudomonadati</taxon>
        <taxon>Thermodesulfobacteriota</taxon>
        <taxon>Desulfobacteria</taxon>
        <taxon>Desulfobacterales</taxon>
        <taxon>Desulfobacteraceae</taxon>
        <taxon>Candidatus Magnetoglobus</taxon>
    </lineage>
</organism>
<accession>A0A1V1NVW4</accession>
<dbReference type="AlphaFoldDB" id="A0A1V1NVW4"/>
<dbReference type="Gene3D" id="3.40.50.300">
    <property type="entry name" value="P-loop containing nucleotide triphosphate hydrolases"/>
    <property type="match status" value="1"/>
</dbReference>
<reference evidence="2" key="1">
    <citation type="submission" date="2012-11" db="EMBL/GenBank/DDBJ databases">
        <authorList>
            <person name="Lucero-Rivera Y.E."/>
            <person name="Tovar-Ramirez D."/>
        </authorList>
    </citation>
    <scope>NUCLEOTIDE SEQUENCE [LARGE SCALE GENOMIC DNA]</scope>
    <source>
        <strain evidence="2">Araruama</strain>
    </source>
</reference>
<feature type="non-terminal residue" evidence="1">
    <location>
        <position position="1"/>
    </location>
</feature>
<protein>
    <recommendedName>
        <fullName evidence="3">ATP-binding protein</fullName>
    </recommendedName>
</protein>
<dbReference type="Proteomes" id="UP000189670">
    <property type="component" value="Unassembled WGS sequence"/>
</dbReference>
<evidence type="ECO:0008006" key="3">
    <source>
        <dbReference type="Google" id="ProtNLM"/>
    </source>
</evidence>
<dbReference type="InterPro" id="IPR027417">
    <property type="entry name" value="P-loop_NTPase"/>
</dbReference>
<gene>
    <name evidence="1" type="ORF">OMM_12458</name>
</gene>
<name>A0A1V1NVW4_9BACT</name>
<proteinExistence type="predicted"/>
<comment type="caution">
    <text evidence="1">The sequence shown here is derived from an EMBL/GenBank/DDBJ whole genome shotgun (WGS) entry which is preliminary data.</text>
</comment>
<evidence type="ECO:0000313" key="2">
    <source>
        <dbReference type="Proteomes" id="UP000189670"/>
    </source>
</evidence>